<gene>
    <name evidence="4" type="ORF">EVG56_22450</name>
</gene>
<evidence type="ECO:0000256" key="2">
    <source>
        <dbReference type="SAM" id="MobiDB-lite"/>
    </source>
</evidence>
<evidence type="ECO:0000256" key="1">
    <source>
        <dbReference type="ARBA" id="ARBA00022884"/>
    </source>
</evidence>
<organism evidence="4">
    <name type="scientific">Salmonella enterica subsp. enterica serovar Kisarawe</name>
    <dbReference type="NCBI Taxonomy" id="2517242"/>
    <lineage>
        <taxon>Bacteria</taxon>
        <taxon>Pseudomonadati</taxon>
        <taxon>Pseudomonadota</taxon>
        <taxon>Gammaproteobacteria</taxon>
        <taxon>Enterobacterales</taxon>
        <taxon>Enterobacteriaceae</taxon>
        <taxon>Salmonella</taxon>
    </lineage>
</organism>
<evidence type="ECO:0000259" key="3">
    <source>
        <dbReference type="SMART" id="SM00945"/>
    </source>
</evidence>
<dbReference type="InterPro" id="IPR036442">
    <property type="entry name" value="ProQ/FinO_sf"/>
</dbReference>
<dbReference type="Gene3D" id="1.10.1710.10">
    <property type="entry name" value="ProQ/FinO domain"/>
    <property type="match status" value="1"/>
</dbReference>
<reference evidence="4" key="1">
    <citation type="submission" date="2019-01" db="EMBL/GenBank/DDBJ databases">
        <authorList>
            <person name="Ashton P.M."/>
            <person name="Dallman T."/>
            <person name="Nair S."/>
            <person name="De Pinna E."/>
            <person name="Peters T."/>
            <person name="Grant K."/>
        </authorList>
    </citation>
    <scope>NUCLEOTIDE SEQUENCE</scope>
    <source>
        <strain evidence="4">508285</strain>
    </source>
</reference>
<accession>A0A5X8YY41</accession>
<dbReference type="GO" id="GO:0003723">
    <property type="term" value="F:RNA binding"/>
    <property type="evidence" value="ECO:0007669"/>
    <property type="project" value="UniProtKB-KW"/>
</dbReference>
<keyword evidence="1" id="KW-0694">RNA-binding</keyword>
<feature type="region of interest" description="Disordered" evidence="2">
    <location>
        <begin position="186"/>
        <end position="208"/>
    </location>
</feature>
<dbReference type="AlphaFoldDB" id="A0A5X8YY41"/>
<dbReference type="SMART" id="SM00945">
    <property type="entry name" value="ProQ"/>
    <property type="match status" value="1"/>
</dbReference>
<feature type="region of interest" description="Disordered" evidence="2">
    <location>
        <begin position="30"/>
        <end position="66"/>
    </location>
</feature>
<dbReference type="EMBL" id="AAHWUP010000054">
    <property type="protein sequence ID" value="ECB1989124.1"/>
    <property type="molecule type" value="Genomic_DNA"/>
</dbReference>
<comment type="caution">
    <text evidence="4">The sequence shown here is derived from an EMBL/GenBank/DDBJ whole genome shotgun (WGS) entry which is preliminary data.</text>
</comment>
<feature type="domain" description="ProQ/FinO" evidence="3">
    <location>
        <begin position="87"/>
        <end position="196"/>
    </location>
</feature>
<sequence length="208" mass="23538">MLDLFYGGGMTAGSVKNSPVVVVKKKRPLTPAPLTRNSSAEPVEQKTTHAIRPQPHPSGLNKKQRKLLRRKQIQREMRREIWRNGRQKLPLFRQVFPLLWPDDNAFRLMKVGIFLDAEKYVNENPGCGLSVHDCRCVFAWVTSRLAYLSLFSPGAVRHDLHGRPAGSVSDEQIRLARLSSGRILHARAQKHAPETEKPSPENSGNHEK</sequence>
<dbReference type="Pfam" id="PF04352">
    <property type="entry name" value="ProQ"/>
    <property type="match status" value="1"/>
</dbReference>
<proteinExistence type="predicted"/>
<evidence type="ECO:0000313" key="4">
    <source>
        <dbReference type="EMBL" id="ECB1989124.1"/>
    </source>
</evidence>
<name>A0A5X8YY41_SALET</name>
<dbReference type="InterPro" id="IPR016103">
    <property type="entry name" value="ProQ/FinO"/>
</dbReference>
<feature type="compositionally biased region" description="Basic and acidic residues" evidence="2">
    <location>
        <begin position="191"/>
        <end position="208"/>
    </location>
</feature>
<protein>
    <recommendedName>
        <fullName evidence="3">ProQ/FinO domain-containing protein</fullName>
    </recommendedName>
</protein>
<dbReference type="SUPFAM" id="SSF48657">
    <property type="entry name" value="FinO-like"/>
    <property type="match status" value="1"/>
</dbReference>